<evidence type="ECO:0000256" key="8">
    <source>
        <dbReference type="PROSITE-ProRule" id="PRU00175"/>
    </source>
</evidence>
<dbReference type="Proteomes" id="UP001189429">
    <property type="component" value="Unassembled WGS sequence"/>
</dbReference>
<dbReference type="PANTHER" id="PTHR46539">
    <property type="entry name" value="E3 UBIQUITIN-PROTEIN LIGASE ATL42"/>
    <property type="match status" value="1"/>
</dbReference>
<keyword evidence="2" id="KW-0812">Transmembrane</keyword>
<evidence type="ECO:0000256" key="1">
    <source>
        <dbReference type="ARBA" id="ARBA00004370"/>
    </source>
</evidence>
<dbReference type="PROSITE" id="PS50089">
    <property type="entry name" value="ZF_RING_2"/>
    <property type="match status" value="1"/>
</dbReference>
<keyword evidence="5" id="KW-0862">Zinc</keyword>
<dbReference type="InterPro" id="IPR013083">
    <property type="entry name" value="Znf_RING/FYVE/PHD"/>
</dbReference>
<comment type="subcellular location">
    <subcellularLocation>
        <location evidence="1">Membrane</location>
    </subcellularLocation>
</comment>
<gene>
    <name evidence="10" type="ORF">PCOR1329_LOCUS22542</name>
</gene>
<dbReference type="PANTHER" id="PTHR46539:SF1">
    <property type="entry name" value="E3 UBIQUITIN-PROTEIN LIGASE ATL42"/>
    <property type="match status" value="1"/>
</dbReference>
<dbReference type="Pfam" id="PF13639">
    <property type="entry name" value="zf-RING_2"/>
    <property type="match status" value="1"/>
</dbReference>
<dbReference type="InterPro" id="IPR001841">
    <property type="entry name" value="Znf_RING"/>
</dbReference>
<sequence>MDISLEYSIVLWASIVLMMLLPGAYALQTLVTRLSGLYLRRIETASRLEVFRKLCPLTKLEDCMAHSSEECSICMGEITSDAAGGESLRQLPCCHVFHSSCVDVWIAAGKPCPMCRKCPLAFDIAEAAVTAV</sequence>
<keyword evidence="4 8" id="KW-0863">Zinc-finger</keyword>
<evidence type="ECO:0000256" key="5">
    <source>
        <dbReference type="ARBA" id="ARBA00022833"/>
    </source>
</evidence>
<evidence type="ECO:0000256" key="2">
    <source>
        <dbReference type="ARBA" id="ARBA00022692"/>
    </source>
</evidence>
<evidence type="ECO:0000256" key="4">
    <source>
        <dbReference type="ARBA" id="ARBA00022771"/>
    </source>
</evidence>
<evidence type="ECO:0000313" key="10">
    <source>
        <dbReference type="EMBL" id="CAK0821132.1"/>
    </source>
</evidence>
<feature type="domain" description="RING-type" evidence="9">
    <location>
        <begin position="71"/>
        <end position="116"/>
    </location>
</feature>
<keyword evidence="11" id="KW-1185">Reference proteome</keyword>
<dbReference type="SUPFAM" id="SSF57850">
    <property type="entry name" value="RING/U-box"/>
    <property type="match status" value="1"/>
</dbReference>
<reference evidence="10" key="1">
    <citation type="submission" date="2023-10" db="EMBL/GenBank/DDBJ databases">
        <authorList>
            <person name="Chen Y."/>
            <person name="Shah S."/>
            <person name="Dougan E. K."/>
            <person name="Thang M."/>
            <person name="Chan C."/>
        </authorList>
    </citation>
    <scope>NUCLEOTIDE SEQUENCE [LARGE SCALE GENOMIC DNA]</scope>
</reference>
<dbReference type="Gene3D" id="3.30.40.10">
    <property type="entry name" value="Zinc/RING finger domain, C3HC4 (zinc finger)"/>
    <property type="match status" value="1"/>
</dbReference>
<proteinExistence type="predicted"/>
<accession>A0ABN9RPI8</accession>
<dbReference type="EMBL" id="CAUYUJ010007553">
    <property type="protein sequence ID" value="CAK0821132.1"/>
    <property type="molecule type" value="Genomic_DNA"/>
</dbReference>
<evidence type="ECO:0000313" key="11">
    <source>
        <dbReference type="Proteomes" id="UP001189429"/>
    </source>
</evidence>
<evidence type="ECO:0000256" key="6">
    <source>
        <dbReference type="ARBA" id="ARBA00022989"/>
    </source>
</evidence>
<evidence type="ECO:0000259" key="9">
    <source>
        <dbReference type="PROSITE" id="PS50089"/>
    </source>
</evidence>
<name>A0ABN9RPI8_9DINO</name>
<evidence type="ECO:0000256" key="3">
    <source>
        <dbReference type="ARBA" id="ARBA00022723"/>
    </source>
</evidence>
<organism evidence="10 11">
    <name type="scientific">Prorocentrum cordatum</name>
    <dbReference type="NCBI Taxonomy" id="2364126"/>
    <lineage>
        <taxon>Eukaryota</taxon>
        <taxon>Sar</taxon>
        <taxon>Alveolata</taxon>
        <taxon>Dinophyceae</taxon>
        <taxon>Prorocentrales</taxon>
        <taxon>Prorocentraceae</taxon>
        <taxon>Prorocentrum</taxon>
    </lineage>
</organism>
<comment type="caution">
    <text evidence="10">The sequence shown here is derived from an EMBL/GenBank/DDBJ whole genome shotgun (WGS) entry which is preliminary data.</text>
</comment>
<dbReference type="SMART" id="SM00184">
    <property type="entry name" value="RING"/>
    <property type="match status" value="1"/>
</dbReference>
<keyword evidence="7" id="KW-0472">Membrane</keyword>
<keyword evidence="6" id="KW-1133">Transmembrane helix</keyword>
<keyword evidence="3" id="KW-0479">Metal-binding</keyword>
<protein>
    <recommendedName>
        <fullName evidence="9">RING-type domain-containing protein</fullName>
    </recommendedName>
</protein>
<evidence type="ECO:0000256" key="7">
    <source>
        <dbReference type="ARBA" id="ARBA00023136"/>
    </source>
</evidence>